<sequence length="502" mass="55908">NCDLNLRVDANGIKAQPLSVEGFAFMWAGARAMFGIKTGKVAYEVKLLENLNVDHLPSEESNPHVLRVGWSTDSTSLQLGEEPFSYGFGGTGKASTNCEFIDYGQTFTQGDVITAYLDLESEPAIISYSKNGEDLGTCYEIEKATLEEKAIYPHILTKNTEYECNFGKREEPFFPLKEGYMFVEAVPQEERVRGAVPPAKKEDCEMIMMVGLPGAGKTTWATKHAESNPDKKFNMLGTNNVIDKMKVMGLPRKRNYTGRWDVLIDMATKCLNRAIEIAARKKRNYILDQTNVYGSARRRKMQPFEGFQRKAVVILPSDEDFKSRIAQREKEEGKDIPEKAVLDMKANFTLPEEGQLFDAVEFVDLNKEEAEKLTEVYRKEGLAANPERRWRGSDRWSGMNSGYSGSNWGKNQGWGNQGWGNQGWGNQGWGQGYGGGWGGYNQSGSGGYNQGWGSGWGNQNYWQGYQGSGSSTSSVPDYSQWYGQYNNTNNSSGTGGSSGQSK</sequence>
<dbReference type="RefSeq" id="XP_009047013.1">
    <property type="nucleotide sequence ID" value="XM_009048765.1"/>
</dbReference>
<keyword evidence="6" id="KW-1185">Reference proteome</keyword>
<dbReference type="AlphaFoldDB" id="V4CJD3"/>
<dbReference type="InterPro" id="IPR027417">
    <property type="entry name" value="P-loop_NTPase"/>
</dbReference>
<evidence type="ECO:0000256" key="1">
    <source>
        <dbReference type="ARBA" id="ARBA00004123"/>
    </source>
</evidence>
<dbReference type="Proteomes" id="UP000030746">
    <property type="component" value="Unassembled WGS sequence"/>
</dbReference>
<dbReference type="KEGG" id="lgi:LOTGIDRAFT_138642"/>
<dbReference type="SUPFAM" id="SSF49899">
    <property type="entry name" value="Concanavalin A-like lectins/glucanases"/>
    <property type="match status" value="1"/>
</dbReference>
<evidence type="ECO:0000313" key="5">
    <source>
        <dbReference type="EMBL" id="ESP02305.1"/>
    </source>
</evidence>
<proteinExistence type="predicted"/>
<dbReference type="CTD" id="20234090"/>
<evidence type="ECO:0000313" key="6">
    <source>
        <dbReference type="Proteomes" id="UP000030746"/>
    </source>
</evidence>
<evidence type="ECO:0000256" key="3">
    <source>
        <dbReference type="SAM" id="MobiDB-lite"/>
    </source>
</evidence>
<dbReference type="PANTHER" id="PTHR12381:SF56">
    <property type="entry name" value="B30.2_SPRY DOMAIN-CONTAINING PROTEIN-RELATED"/>
    <property type="match status" value="1"/>
</dbReference>
<dbReference type="InterPro" id="IPR003877">
    <property type="entry name" value="SPRY_dom"/>
</dbReference>
<dbReference type="GO" id="GO:0003723">
    <property type="term" value="F:RNA binding"/>
    <property type="evidence" value="ECO:0007669"/>
    <property type="project" value="TreeGrafter"/>
</dbReference>
<evidence type="ECO:0000259" key="4">
    <source>
        <dbReference type="PROSITE" id="PS50188"/>
    </source>
</evidence>
<comment type="subcellular location">
    <subcellularLocation>
        <location evidence="1">Nucleus</location>
    </subcellularLocation>
</comment>
<dbReference type="Pfam" id="PF13671">
    <property type="entry name" value="AAA_33"/>
    <property type="match status" value="1"/>
</dbReference>
<dbReference type="PANTHER" id="PTHR12381">
    <property type="entry name" value="HETEROGENEOUS NUCLEAR RIBONUCLEOPROTEIN U FAMILY MEMBER"/>
    <property type="match status" value="1"/>
</dbReference>
<dbReference type="OrthoDB" id="445357at2759"/>
<gene>
    <name evidence="5" type="ORF">LOTGIDRAFT_138642</name>
</gene>
<feature type="domain" description="B30.2/SPRY" evidence="4">
    <location>
        <begin position="1"/>
        <end position="171"/>
    </location>
</feature>
<dbReference type="FunFam" id="3.40.50.300:FF:000355">
    <property type="entry name" value="Heterogeneous nuclear ribonucleoprotein U-like 1, isoform CRA_a"/>
    <property type="match status" value="1"/>
</dbReference>
<dbReference type="InterPro" id="IPR043136">
    <property type="entry name" value="B30.2/SPRY_sf"/>
</dbReference>
<feature type="compositionally biased region" description="Low complexity" evidence="3">
    <location>
        <begin position="482"/>
        <end position="492"/>
    </location>
</feature>
<dbReference type="PROSITE" id="PS50188">
    <property type="entry name" value="B302_SPRY"/>
    <property type="match status" value="1"/>
</dbReference>
<feature type="non-terminal residue" evidence="5">
    <location>
        <position position="1"/>
    </location>
</feature>
<dbReference type="STRING" id="225164.V4CJD3"/>
<reference evidence="5 6" key="1">
    <citation type="journal article" date="2013" name="Nature">
        <title>Insights into bilaterian evolution from three spiralian genomes.</title>
        <authorList>
            <person name="Simakov O."/>
            <person name="Marletaz F."/>
            <person name="Cho S.J."/>
            <person name="Edsinger-Gonzales E."/>
            <person name="Havlak P."/>
            <person name="Hellsten U."/>
            <person name="Kuo D.H."/>
            <person name="Larsson T."/>
            <person name="Lv J."/>
            <person name="Arendt D."/>
            <person name="Savage R."/>
            <person name="Osoegawa K."/>
            <person name="de Jong P."/>
            <person name="Grimwood J."/>
            <person name="Chapman J.A."/>
            <person name="Shapiro H."/>
            <person name="Aerts A."/>
            <person name="Otillar R.P."/>
            <person name="Terry A.Y."/>
            <person name="Boore J.L."/>
            <person name="Grigoriev I.V."/>
            <person name="Lindberg D.R."/>
            <person name="Seaver E.C."/>
            <person name="Weisblat D.A."/>
            <person name="Putnam N.H."/>
            <person name="Rokhsar D.S."/>
        </authorList>
    </citation>
    <scope>NUCLEOTIDE SEQUENCE [LARGE SCALE GENOMIC DNA]</scope>
</reference>
<name>V4CJD3_LOTGI</name>
<dbReference type="CDD" id="cd12884">
    <property type="entry name" value="SPRY_hnRNP"/>
    <property type="match status" value="1"/>
</dbReference>
<dbReference type="OMA" id="NYNERWE"/>
<dbReference type="InterPro" id="IPR001870">
    <property type="entry name" value="B30.2/SPRY"/>
</dbReference>
<evidence type="ECO:0000256" key="2">
    <source>
        <dbReference type="ARBA" id="ARBA00023242"/>
    </source>
</evidence>
<protein>
    <recommendedName>
        <fullName evidence="4">B30.2/SPRY domain-containing protein</fullName>
    </recommendedName>
</protein>
<dbReference type="SUPFAM" id="SSF52540">
    <property type="entry name" value="P-loop containing nucleoside triphosphate hydrolases"/>
    <property type="match status" value="1"/>
</dbReference>
<feature type="region of interest" description="Disordered" evidence="3">
    <location>
        <begin position="482"/>
        <end position="502"/>
    </location>
</feature>
<feature type="compositionally biased region" description="Gly residues" evidence="3">
    <location>
        <begin position="493"/>
        <end position="502"/>
    </location>
</feature>
<dbReference type="HOGENOM" id="CLU_012140_0_0_1"/>
<dbReference type="Gene3D" id="2.60.120.920">
    <property type="match status" value="1"/>
</dbReference>
<dbReference type="InterPro" id="IPR013320">
    <property type="entry name" value="ConA-like_dom_sf"/>
</dbReference>
<dbReference type="GO" id="GO:0005634">
    <property type="term" value="C:nucleus"/>
    <property type="evidence" value="ECO:0007669"/>
    <property type="project" value="UniProtKB-SubCell"/>
</dbReference>
<organism evidence="5 6">
    <name type="scientific">Lottia gigantea</name>
    <name type="common">Giant owl limpet</name>
    <dbReference type="NCBI Taxonomy" id="225164"/>
    <lineage>
        <taxon>Eukaryota</taxon>
        <taxon>Metazoa</taxon>
        <taxon>Spiralia</taxon>
        <taxon>Lophotrochozoa</taxon>
        <taxon>Mollusca</taxon>
        <taxon>Gastropoda</taxon>
        <taxon>Patellogastropoda</taxon>
        <taxon>Lottioidea</taxon>
        <taxon>Lottiidae</taxon>
        <taxon>Lottia</taxon>
    </lineage>
</organism>
<dbReference type="Gene3D" id="3.40.50.300">
    <property type="entry name" value="P-loop containing nucleotide triphosphate hydrolases"/>
    <property type="match status" value="1"/>
</dbReference>
<keyword evidence="2" id="KW-0539">Nucleus</keyword>
<dbReference type="GeneID" id="20234090"/>
<accession>V4CJD3</accession>
<dbReference type="InterPro" id="IPR035778">
    <property type="entry name" value="SPRY_hnRNP_U"/>
</dbReference>
<dbReference type="EMBL" id="KB200294">
    <property type="protein sequence ID" value="ESP02305.1"/>
    <property type="molecule type" value="Genomic_DNA"/>
</dbReference>
<dbReference type="GO" id="GO:0000380">
    <property type="term" value="P:alternative mRNA splicing, via spliceosome"/>
    <property type="evidence" value="ECO:0007669"/>
    <property type="project" value="TreeGrafter"/>
</dbReference>
<dbReference type="SMART" id="SM00449">
    <property type="entry name" value="SPRY"/>
    <property type="match status" value="1"/>
</dbReference>